<dbReference type="InterPro" id="IPR006575">
    <property type="entry name" value="RWD_dom"/>
</dbReference>
<dbReference type="GO" id="GO:0003723">
    <property type="term" value="F:RNA binding"/>
    <property type="evidence" value="ECO:0007669"/>
    <property type="project" value="UniProtKB-UniRule"/>
</dbReference>
<dbReference type="EMBL" id="JAGRRH010000063">
    <property type="protein sequence ID" value="KAG7338163.1"/>
    <property type="molecule type" value="Genomic_DNA"/>
</dbReference>
<keyword evidence="4" id="KW-0067">ATP-binding</keyword>
<dbReference type="Pfam" id="PF21010">
    <property type="entry name" value="HA2_C"/>
    <property type="match status" value="1"/>
</dbReference>
<dbReference type="CDD" id="cd17917">
    <property type="entry name" value="DEXHc_RHA-like"/>
    <property type="match status" value="1"/>
</dbReference>
<dbReference type="CDD" id="cd18791">
    <property type="entry name" value="SF2_C_RHA"/>
    <property type="match status" value="1"/>
</dbReference>
<keyword evidence="5" id="KW-0694">RNA-binding</keyword>
<protein>
    <submittedName>
        <fullName evidence="11">ATP-dependent helicase HrpA</fullName>
    </submittedName>
</protein>
<dbReference type="InterPro" id="IPR059023">
    <property type="entry name" value="RNA_hel_CTD"/>
</dbReference>
<feature type="compositionally biased region" description="Polar residues" evidence="6">
    <location>
        <begin position="571"/>
        <end position="593"/>
    </location>
</feature>
<evidence type="ECO:0000256" key="4">
    <source>
        <dbReference type="ARBA" id="ARBA00022840"/>
    </source>
</evidence>
<evidence type="ECO:0000313" key="13">
    <source>
        <dbReference type="Proteomes" id="UP000693970"/>
    </source>
</evidence>
<dbReference type="GO" id="GO:0004386">
    <property type="term" value="F:helicase activity"/>
    <property type="evidence" value="ECO:0007669"/>
    <property type="project" value="UniProtKB-KW"/>
</dbReference>
<comment type="caution">
    <text evidence="11">The sequence shown here is derived from an EMBL/GenBank/DDBJ whole genome shotgun (WGS) entry which is preliminary data.</text>
</comment>
<dbReference type="Proteomes" id="UP000693970">
    <property type="component" value="Unassembled WGS sequence"/>
</dbReference>
<evidence type="ECO:0000259" key="8">
    <source>
        <dbReference type="PROSITE" id="PS50908"/>
    </source>
</evidence>
<feature type="region of interest" description="Disordered" evidence="6">
    <location>
        <begin position="571"/>
        <end position="607"/>
    </location>
</feature>
<feature type="domain" description="Helicase C-terminal" evidence="10">
    <location>
        <begin position="900"/>
        <end position="1090"/>
    </location>
</feature>
<dbReference type="GO" id="GO:0005524">
    <property type="term" value="F:ATP binding"/>
    <property type="evidence" value="ECO:0007669"/>
    <property type="project" value="UniProtKB-KW"/>
</dbReference>
<dbReference type="EMBL" id="JAGRRH010000010">
    <property type="protein sequence ID" value="KAG7362671.1"/>
    <property type="molecule type" value="Genomic_DNA"/>
</dbReference>
<dbReference type="InterPro" id="IPR014001">
    <property type="entry name" value="Helicase_ATP-bd"/>
</dbReference>
<organism evidence="11 13">
    <name type="scientific">Nitzschia inconspicua</name>
    <dbReference type="NCBI Taxonomy" id="303405"/>
    <lineage>
        <taxon>Eukaryota</taxon>
        <taxon>Sar</taxon>
        <taxon>Stramenopiles</taxon>
        <taxon>Ochrophyta</taxon>
        <taxon>Bacillariophyta</taxon>
        <taxon>Bacillariophyceae</taxon>
        <taxon>Bacillariophycidae</taxon>
        <taxon>Bacillariales</taxon>
        <taxon>Bacillariaceae</taxon>
        <taxon>Nitzschia</taxon>
    </lineage>
</organism>
<dbReference type="InterPro" id="IPR056890">
    <property type="entry name" value="UBA_DHX29-like"/>
</dbReference>
<dbReference type="Pfam" id="PF07717">
    <property type="entry name" value="OB_NTP_bind"/>
    <property type="match status" value="1"/>
</dbReference>
<evidence type="ECO:0000256" key="2">
    <source>
        <dbReference type="ARBA" id="ARBA00022801"/>
    </source>
</evidence>
<evidence type="ECO:0000313" key="12">
    <source>
        <dbReference type="EMBL" id="KAG7362671.1"/>
    </source>
</evidence>
<evidence type="ECO:0000313" key="11">
    <source>
        <dbReference type="EMBL" id="KAG7338163.1"/>
    </source>
</evidence>
<dbReference type="PROSITE" id="PS50908">
    <property type="entry name" value="RWD"/>
    <property type="match status" value="1"/>
</dbReference>
<evidence type="ECO:0000256" key="6">
    <source>
        <dbReference type="SAM" id="MobiDB-lite"/>
    </source>
</evidence>
<keyword evidence="2" id="KW-0378">Hydrolase</keyword>
<feature type="compositionally biased region" description="Polar residues" evidence="6">
    <location>
        <begin position="62"/>
        <end position="74"/>
    </location>
</feature>
<feature type="region of interest" description="Disordered" evidence="6">
    <location>
        <begin position="843"/>
        <end position="903"/>
    </location>
</feature>
<evidence type="ECO:0000259" key="7">
    <source>
        <dbReference type="PROSITE" id="PS50137"/>
    </source>
</evidence>
<dbReference type="InterPro" id="IPR011545">
    <property type="entry name" value="DEAD/DEAH_box_helicase_dom"/>
</dbReference>
<feature type="compositionally biased region" description="Basic and acidic residues" evidence="6">
    <location>
        <begin position="194"/>
        <end position="208"/>
    </location>
</feature>
<feature type="domain" description="RWD" evidence="8">
    <location>
        <begin position="463"/>
        <end position="562"/>
    </location>
</feature>
<keyword evidence="1" id="KW-0547">Nucleotide-binding</keyword>
<dbReference type="PROSITE" id="PS51192">
    <property type="entry name" value="HELICASE_ATP_BIND_1"/>
    <property type="match status" value="1"/>
</dbReference>
<dbReference type="OrthoDB" id="5600252at2759"/>
<dbReference type="PROSITE" id="PS50137">
    <property type="entry name" value="DS_RBD"/>
    <property type="match status" value="1"/>
</dbReference>
<dbReference type="InterPro" id="IPR011709">
    <property type="entry name" value="DEAD-box_helicase_OB_fold"/>
</dbReference>
<sequence>MGKPKGKKGGSSSAAPPAAPKCTCDHPFNCSCGNRPPRPSKGHKWDPETQQWGGKGHKQKGASGQTASIGQHVQTTDKGKTQIAQWQKLPSQILQEYCQKQKRPPPKFKELLNQTDKFKVRVIVPDPKNDRDKDLIIVPKNSVENEEQAKEEAALLALLQLTPNLPHERKLPEPYKTTWLNTIESQKKQTNASKEVRKESDVNNRNIDKAAPAAPSNNNKSSAATASTGLSLASTFTSAADRRKQAELKRQQRNARIRKHEAIRMANRDTPVFLSARLRTQIQNLLKGDDDNSTVLLDDEDDNDTALDNFDSDLQCYVEERLHQEGFTKRQARTAFLQKGKNGADIEAEWDHIYEECLQWLCINLEEDQLPEGFDPREQTLEVVSASKKKGIQNGNSAATTGSTSKLGVTIQDAAWLVQRQKESPTKDIRSIFWERICEIAEASLDLGAETGNEHENLTVSAEEFEAIEAIFPTECSMETDESKHTCTITIKTPEEIDIQFTYMQGKYPSVYPESVLFLGKWSQPIGVAFHVEMVKFLSTLPLGEPILFELYGQAQTILQAMDELPKLSLSPMTVTQQRETNTNRGSRTTEASSGPDHVPSEKGVVKKRPRIRSSFWSTPPNKTTAAIPFNWSKSIEQQRKCLPAWNARDKFLSALREADKSGRVVLVTGDTGCGKTTQIPQFILEENASTAKIVVAQPRRLAATGVAARVAEERGESQPGSASVGYVVRGATAVSADTRLLFCTFGILLRQLQAEGALDHITHIVIDEVHERNLDGDILMGLLREALKTVSHLKVVLMSATLDADRFAKYWRNAPNLHIPGRTFPVEDFMLEDVLQLTRYNPPKRKRKQNNYNYRSNRKASSWQDSEKSDDEMEDEDDQPEEKGSSTNEDWSPKEPQVPLEERVKRVDQESMDYHLLGHLVKYVVCSDAVGKNGSILVFLQGVGEISEAMTTISKINKDTPVLLLPLHGGLPPQEQNKVFRTFPGQVKCILSTNVAETSITIPDCTVVIDSCREKQSSYDPVNRMPLLLDRFASKASLKQRRGRAGRVRNGKCYKLISKDTFANLDDHTSPEISRCTLDQTLLSLLFLGVEDGSGRFLQKLLDPPPSKSVKSAATSLEKLGALEQVGNEEMSLTPLGMHLAGIPAPPTIGKLLVMGSVLGCRTGALAMAAGLSLGRSPFLRIDTKGDGKERNQAILKERRKLFQTCGNSDHAMLAAAFMNWQNLPAGGGERKQYCDSLGLSLNGMRDILQLVKQYDSSLSTSGFQSSQDSDCNGQSWRLLRTCAVASMAPDQLVRVVRPATKYDETAEGARLRDGEAREHKFSIRVGVHDIDDASGASADGNNGKLKEERVFIHPSSQMFSVGNFSCPWMVFHSMVRTSKPFLRDVTECSAYGLLLFGGDLTVETRNNAILVDSWVRLSANARIGALIQGLRSKMDDLLESKIDNPDNVSISTAPVMQLIVKLINTDGLG</sequence>
<reference evidence="11" key="1">
    <citation type="journal article" date="2021" name="Sci. Rep.">
        <title>Diploid genomic architecture of Nitzschia inconspicua, an elite biomass production diatom.</title>
        <authorList>
            <person name="Oliver A."/>
            <person name="Podell S."/>
            <person name="Pinowska A."/>
            <person name="Traller J.C."/>
            <person name="Smith S.R."/>
            <person name="McClure R."/>
            <person name="Beliaev A."/>
            <person name="Bohutskyi P."/>
            <person name="Hill E.A."/>
            <person name="Rabines A."/>
            <person name="Zheng H."/>
            <person name="Allen L.Z."/>
            <person name="Kuo A."/>
            <person name="Grigoriev I.V."/>
            <person name="Allen A.E."/>
            <person name="Hazlebeck D."/>
            <person name="Allen E.E."/>
        </authorList>
    </citation>
    <scope>NUCLEOTIDE SEQUENCE</scope>
    <source>
        <strain evidence="11">Hildebrandi</strain>
    </source>
</reference>
<feature type="compositionally biased region" description="Polar residues" evidence="6">
    <location>
        <begin position="184"/>
        <end position="193"/>
    </location>
</feature>
<feature type="domain" description="Helicase ATP-binding" evidence="9">
    <location>
        <begin position="657"/>
        <end position="821"/>
    </location>
</feature>
<evidence type="ECO:0000256" key="3">
    <source>
        <dbReference type="ARBA" id="ARBA00022806"/>
    </source>
</evidence>
<evidence type="ECO:0000259" key="9">
    <source>
        <dbReference type="PROSITE" id="PS51192"/>
    </source>
</evidence>
<dbReference type="Pfam" id="PF26026">
    <property type="entry name" value="RNA_hel_CTD"/>
    <property type="match status" value="1"/>
</dbReference>
<dbReference type="SMART" id="SM00487">
    <property type="entry name" value="DEXDc"/>
    <property type="match status" value="1"/>
</dbReference>
<dbReference type="SMART" id="SM00847">
    <property type="entry name" value="HA2"/>
    <property type="match status" value="1"/>
</dbReference>
<feature type="region of interest" description="Disordered" evidence="6">
    <location>
        <begin position="1"/>
        <end position="20"/>
    </location>
</feature>
<feature type="region of interest" description="Disordered" evidence="6">
    <location>
        <begin position="33"/>
        <end position="77"/>
    </location>
</feature>
<feature type="compositionally biased region" description="Acidic residues" evidence="6">
    <location>
        <begin position="869"/>
        <end position="881"/>
    </location>
</feature>
<dbReference type="Pfam" id="PF00270">
    <property type="entry name" value="DEAD"/>
    <property type="match status" value="1"/>
</dbReference>
<dbReference type="InterPro" id="IPR007502">
    <property type="entry name" value="Helicase-assoc_dom"/>
</dbReference>
<reference evidence="11" key="2">
    <citation type="submission" date="2021-04" db="EMBL/GenBank/DDBJ databases">
        <authorList>
            <person name="Podell S."/>
        </authorList>
    </citation>
    <scope>NUCLEOTIDE SEQUENCE</scope>
    <source>
        <strain evidence="11">Hildebrandi</strain>
    </source>
</reference>
<keyword evidence="13" id="KW-1185">Reference proteome</keyword>
<feature type="domain" description="DRBM" evidence="7">
    <location>
        <begin position="89"/>
        <end position="163"/>
    </location>
</feature>
<dbReference type="PANTHER" id="PTHR18934">
    <property type="entry name" value="ATP-DEPENDENT RNA HELICASE"/>
    <property type="match status" value="1"/>
</dbReference>
<dbReference type="Pfam" id="PF24899">
    <property type="entry name" value="UBA_DHX29"/>
    <property type="match status" value="1"/>
</dbReference>
<evidence type="ECO:0000259" key="10">
    <source>
        <dbReference type="PROSITE" id="PS51194"/>
    </source>
</evidence>
<gene>
    <name evidence="11" type="ORF">IV203_009429</name>
    <name evidence="12" type="ORF">IV203_026031</name>
</gene>
<feature type="compositionally biased region" description="Low complexity" evidence="6">
    <location>
        <begin position="209"/>
        <end position="228"/>
    </location>
</feature>
<accession>A0A9K3K868</accession>
<feature type="compositionally biased region" description="Polar residues" evidence="6">
    <location>
        <begin position="851"/>
        <end position="864"/>
    </location>
</feature>
<feature type="region of interest" description="Disordered" evidence="6">
    <location>
        <begin position="184"/>
        <end position="228"/>
    </location>
</feature>
<dbReference type="GO" id="GO:0016787">
    <property type="term" value="F:hydrolase activity"/>
    <property type="evidence" value="ECO:0007669"/>
    <property type="project" value="UniProtKB-KW"/>
</dbReference>
<keyword evidence="3 11" id="KW-0347">Helicase</keyword>
<dbReference type="InterPro" id="IPR001650">
    <property type="entry name" value="Helicase_C-like"/>
</dbReference>
<dbReference type="Pfam" id="PF00271">
    <property type="entry name" value="Helicase_C"/>
    <property type="match status" value="1"/>
</dbReference>
<dbReference type="InterPro" id="IPR014720">
    <property type="entry name" value="dsRBD_dom"/>
</dbReference>
<dbReference type="PROSITE" id="PS51194">
    <property type="entry name" value="HELICASE_CTER"/>
    <property type="match status" value="1"/>
</dbReference>
<name>A0A9K3K868_9STRA</name>
<dbReference type="PANTHER" id="PTHR18934:SF267">
    <property type="entry name" value="ATP-DEPENDENT RNA HELICASE YLR419W-RELATED"/>
    <property type="match status" value="1"/>
</dbReference>
<evidence type="ECO:0000256" key="5">
    <source>
        <dbReference type="PROSITE-ProRule" id="PRU00266"/>
    </source>
</evidence>
<evidence type="ECO:0000256" key="1">
    <source>
        <dbReference type="ARBA" id="ARBA00022741"/>
    </source>
</evidence>
<dbReference type="SMART" id="SM00490">
    <property type="entry name" value="HELICc"/>
    <property type="match status" value="1"/>
</dbReference>
<proteinExistence type="predicted"/>